<dbReference type="OrthoDB" id="9813282at2"/>
<organism evidence="4 5">
    <name type="scientific">Muricoccus nepalensis</name>
    <dbReference type="NCBI Taxonomy" id="1854500"/>
    <lineage>
        <taxon>Bacteria</taxon>
        <taxon>Pseudomonadati</taxon>
        <taxon>Pseudomonadota</taxon>
        <taxon>Alphaproteobacteria</taxon>
        <taxon>Acetobacterales</taxon>
        <taxon>Roseomonadaceae</taxon>
        <taxon>Muricoccus</taxon>
    </lineage>
</organism>
<dbReference type="PANTHER" id="PTHR43240:SF5">
    <property type="entry name" value="1,4-DIHYDROXY-2-NAPHTHOYL-COA THIOESTERASE 1"/>
    <property type="match status" value="1"/>
</dbReference>
<keyword evidence="2" id="KW-0378">Hydrolase</keyword>
<dbReference type="GO" id="GO:0005829">
    <property type="term" value="C:cytosol"/>
    <property type="evidence" value="ECO:0007669"/>
    <property type="project" value="TreeGrafter"/>
</dbReference>
<protein>
    <submittedName>
        <fullName evidence="4">Hotdog fold thioesterase</fullName>
    </submittedName>
</protein>
<comment type="caution">
    <text evidence="4">The sequence shown here is derived from an EMBL/GenBank/DDBJ whole genome shotgun (WGS) entry which is preliminary data.</text>
</comment>
<evidence type="ECO:0000259" key="3">
    <source>
        <dbReference type="Pfam" id="PF03061"/>
    </source>
</evidence>
<dbReference type="GO" id="GO:0061522">
    <property type="term" value="F:1,4-dihydroxy-2-naphthoyl-CoA thioesterase activity"/>
    <property type="evidence" value="ECO:0007669"/>
    <property type="project" value="TreeGrafter"/>
</dbReference>
<evidence type="ECO:0000313" key="5">
    <source>
        <dbReference type="Proteomes" id="UP000317078"/>
    </source>
</evidence>
<feature type="domain" description="Thioesterase" evidence="3">
    <location>
        <begin position="61"/>
        <end position="137"/>
    </location>
</feature>
<dbReference type="Pfam" id="PF03061">
    <property type="entry name" value="4HBT"/>
    <property type="match status" value="1"/>
</dbReference>
<dbReference type="Proteomes" id="UP000317078">
    <property type="component" value="Unassembled WGS sequence"/>
</dbReference>
<dbReference type="PANTHER" id="PTHR43240">
    <property type="entry name" value="1,4-DIHYDROXY-2-NAPHTHOYL-COA THIOESTERASE 1"/>
    <property type="match status" value="1"/>
</dbReference>
<accession>A0A502GHY5</accession>
<dbReference type="SUPFAM" id="SSF54637">
    <property type="entry name" value="Thioesterase/thiol ester dehydrase-isomerase"/>
    <property type="match status" value="1"/>
</dbReference>
<dbReference type="NCBIfam" id="TIGR00369">
    <property type="entry name" value="unchar_dom_1"/>
    <property type="match status" value="1"/>
</dbReference>
<comment type="similarity">
    <text evidence="1">Belongs to the thioesterase PaaI family.</text>
</comment>
<dbReference type="AlphaFoldDB" id="A0A502GHY5"/>
<reference evidence="4 5" key="1">
    <citation type="journal article" date="2019" name="Environ. Microbiol.">
        <title>Species interactions and distinct microbial communities in high Arctic permafrost affected cryosols are associated with the CH4 and CO2 gas fluxes.</title>
        <authorList>
            <person name="Altshuler I."/>
            <person name="Hamel J."/>
            <person name="Turney S."/>
            <person name="Magnuson E."/>
            <person name="Levesque R."/>
            <person name="Greer C."/>
            <person name="Whyte L.G."/>
        </authorList>
    </citation>
    <scope>NUCLEOTIDE SEQUENCE [LARGE SCALE GENOMIC DNA]</scope>
    <source>
        <strain evidence="4 5">S9.3B</strain>
    </source>
</reference>
<dbReference type="InterPro" id="IPR006683">
    <property type="entry name" value="Thioestr_dom"/>
</dbReference>
<dbReference type="InterPro" id="IPR029069">
    <property type="entry name" value="HotDog_dom_sf"/>
</dbReference>
<gene>
    <name evidence="4" type="ORF">EAH89_02885</name>
</gene>
<name>A0A502GHY5_9PROT</name>
<proteinExistence type="inferred from homology"/>
<dbReference type="Gene3D" id="3.10.129.10">
    <property type="entry name" value="Hotdog Thioesterase"/>
    <property type="match status" value="1"/>
</dbReference>
<keyword evidence="5" id="KW-1185">Reference proteome</keyword>
<dbReference type="InterPro" id="IPR003736">
    <property type="entry name" value="PAAI_dom"/>
</dbReference>
<sequence>MSTPPDPRPAIWKKLLTLEALSARLGESAPSFLGFRITEMGPDYLRGAMRLDHRHVQPWRVLHGGISVVVSETLGSVASYLAVPEGFHCVGIEINANHLAPVPEGQEITAECRPLHTGRSIQVWQTEIRRPDGRLACVSRLTCSVLPD</sequence>
<dbReference type="CDD" id="cd03443">
    <property type="entry name" value="PaaI_thioesterase"/>
    <property type="match status" value="1"/>
</dbReference>
<dbReference type="EMBL" id="RCZP01000002">
    <property type="protein sequence ID" value="TPG60343.1"/>
    <property type="molecule type" value="Genomic_DNA"/>
</dbReference>
<dbReference type="RefSeq" id="WP_140881273.1">
    <property type="nucleotide sequence ID" value="NZ_RCZP01000002.1"/>
</dbReference>
<evidence type="ECO:0000313" key="4">
    <source>
        <dbReference type="EMBL" id="TPG60343.1"/>
    </source>
</evidence>
<evidence type="ECO:0000256" key="2">
    <source>
        <dbReference type="ARBA" id="ARBA00022801"/>
    </source>
</evidence>
<evidence type="ECO:0000256" key="1">
    <source>
        <dbReference type="ARBA" id="ARBA00008324"/>
    </source>
</evidence>